<dbReference type="GO" id="GO:0008506">
    <property type="term" value="F:sucrose:proton symporter activity"/>
    <property type="evidence" value="ECO:0007669"/>
    <property type="project" value="TreeGrafter"/>
</dbReference>
<organism evidence="7 8">
    <name type="scientific">Lentithecium fluviatile CBS 122367</name>
    <dbReference type="NCBI Taxonomy" id="1168545"/>
    <lineage>
        <taxon>Eukaryota</taxon>
        <taxon>Fungi</taxon>
        <taxon>Dikarya</taxon>
        <taxon>Ascomycota</taxon>
        <taxon>Pezizomycotina</taxon>
        <taxon>Dothideomycetes</taxon>
        <taxon>Pleosporomycetidae</taxon>
        <taxon>Pleosporales</taxon>
        <taxon>Massarineae</taxon>
        <taxon>Lentitheciaceae</taxon>
        <taxon>Lentithecium</taxon>
    </lineage>
</organism>
<sequence>MRSLYEVVAGRRSERSWLSEVNTKFTVESNEEDGVDEELETRELMALTASIGGLQMVWLTIFSHGSAYLSSLDIPKLHISLIWALAPICGATAPPIVGVLSDRCRLPSGRRRPFMISGAGIVIAAITALAWITPITDLICSIHGVPSMAGSLVLYWAIFWVVVLNIGIQILQSASRALILDVCPSQQQALASAWAGRFTGVGNILGYMLGSVPLPLLGGGLEAWRFRWMAACAVVALSATVTVTAFYIHEQPPQVPTCDEGDNETVVSPIIRTFRAVVQGVVSMPPKAAQVCKVQFFSAMGWFGFLFYNSTYVSDLYLHYMGDEGMVHGPAHRDVGMRFATTASVLFAVLALAMNMILPYIVSSSYELPITHNQKSWIHRLHFFRQTHILWALGSLLYATLTLSTIFVTSSTGGTITVALAGIAWGITQWAPFALIGEEIAAQQADQDSLIEQGGKAAAGAGANQSGAMLGVHSTAVCAPQILAAVASSAVFWVTAWMGIGDAVGWVLRLSGVAGVVAAWLAWRL</sequence>
<dbReference type="AlphaFoldDB" id="A0A6G1IP83"/>
<dbReference type="GO" id="GO:0005886">
    <property type="term" value="C:plasma membrane"/>
    <property type="evidence" value="ECO:0007669"/>
    <property type="project" value="TreeGrafter"/>
</dbReference>
<dbReference type="InterPro" id="IPR011701">
    <property type="entry name" value="MFS"/>
</dbReference>
<dbReference type="Proteomes" id="UP000799291">
    <property type="component" value="Unassembled WGS sequence"/>
</dbReference>
<evidence type="ECO:0000256" key="3">
    <source>
        <dbReference type="ARBA" id="ARBA00022692"/>
    </source>
</evidence>
<dbReference type="SUPFAM" id="SSF103473">
    <property type="entry name" value="MFS general substrate transporter"/>
    <property type="match status" value="1"/>
</dbReference>
<dbReference type="PANTHER" id="PTHR19432">
    <property type="entry name" value="SUGAR TRANSPORTER"/>
    <property type="match status" value="1"/>
</dbReference>
<keyword evidence="8" id="KW-1185">Reference proteome</keyword>
<dbReference type="InterPro" id="IPR036259">
    <property type="entry name" value="MFS_trans_sf"/>
</dbReference>
<feature type="transmembrane region" description="Helical" evidence="6">
    <location>
        <begin position="81"/>
        <end position="101"/>
    </location>
</feature>
<name>A0A6G1IP83_9PLEO</name>
<feature type="transmembrane region" description="Helical" evidence="6">
    <location>
        <begin position="44"/>
        <end position="61"/>
    </location>
</feature>
<feature type="transmembrane region" description="Helical" evidence="6">
    <location>
        <begin position="506"/>
        <end position="523"/>
    </location>
</feature>
<feature type="transmembrane region" description="Helical" evidence="6">
    <location>
        <begin position="152"/>
        <end position="171"/>
    </location>
</feature>
<evidence type="ECO:0000256" key="4">
    <source>
        <dbReference type="ARBA" id="ARBA00022989"/>
    </source>
</evidence>
<reference evidence="7" key="1">
    <citation type="journal article" date="2020" name="Stud. Mycol.">
        <title>101 Dothideomycetes genomes: a test case for predicting lifestyles and emergence of pathogens.</title>
        <authorList>
            <person name="Haridas S."/>
            <person name="Albert R."/>
            <person name="Binder M."/>
            <person name="Bloem J."/>
            <person name="Labutti K."/>
            <person name="Salamov A."/>
            <person name="Andreopoulos B."/>
            <person name="Baker S."/>
            <person name="Barry K."/>
            <person name="Bills G."/>
            <person name="Bluhm B."/>
            <person name="Cannon C."/>
            <person name="Castanera R."/>
            <person name="Culley D."/>
            <person name="Daum C."/>
            <person name="Ezra D."/>
            <person name="Gonzalez J."/>
            <person name="Henrissat B."/>
            <person name="Kuo A."/>
            <person name="Liang C."/>
            <person name="Lipzen A."/>
            <person name="Lutzoni F."/>
            <person name="Magnuson J."/>
            <person name="Mondo S."/>
            <person name="Nolan M."/>
            <person name="Ohm R."/>
            <person name="Pangilinan J."/>
            <person name="Park H.-J."/>
            <person name="Ramirez L."/>
            <person name="Alfaro M."/>
            <person name="Sun H."/>
            <person name="Tritt A."/>
            <person name="Yoshinaga Y."/>
            <person name="Zwiers L.-H."/>
            <person name="Turgeon B."/>
            <person name="Goodwin S."/>
            <person name="Spatafora J."/>
            <person name="Crous P."/>
            <person name="Grigoriev I."/>
        </authorList>
    </citation>
    <scope>NUCLEOTIDE SEQUENCE</scope>
    <source>
        <strain evidence="7">CBS 122367</strain>
    </source>
</reference>
<feature type="transmembrane region" description="Helical" evidence="6">
    <location>
        <begin position="482"/>
        <end position="500"/>
    </location>
</feature>
<feature type="transmembrane region" description="Helical" evidence="6">
    <location>
        <begin position="389"/>
        <end position="408"/>
    </location>
</feature>
<evidence type="ECO:0000256" key="2">
    <source>
        <dbReference type="ARBA" id="ARBA00022448"/>
    </source>
</evidence>
<feature type="transmembrane region" description="Helical" evidence="6">
    <location>
        <begin position="113"/>
        <end position="132"/>
    </location>
</feature>
<dbReference type="OrthoDB" id="28755at2759"/>
<keyword evidence="4 6" id="KW-1133">Transmembrane helix</keyword>
<evidence type="ECO:0000313" key="8">
    <source>
        <dbReference type="Proteomes" id="UP000799291"/>
    </source>
</evidence>
<accession>A0A6G1IP83</accession>
<keyword evidence="2" id="KW-0813">Transport</keyword>
<dbReference type="EMBL" id="MU005599">
    <property type="protein sequence ID" value="KAF2680032.1"/>
    <property type="molecule type" value="Genomic_DNA"/>
</dbReference>
<evidence type="ECO:0000256" key="6">
    <source>
        <dbReference type="SAM" id="Phobius"/>
    </source>
</evidence>
<dbReference type="PANTHER" id="PTHR19432:SF35">
    <property type="entry name" value="SOLUTE CARRIER FAMILY 45 MEMBER 3 ISOFORM X1"/>
    <property type="match status" value="1"/>
</dbReference>
<feature type="transmembrane region" description="Helical" evidence="6">
    <location>
        <begin position="294"/>
        <end position="318"/>
    </location>
</feature>
<evidence type="ECO:0000256" key="5">
    <source>
        <dbReference type="ARBA" id="ARBA00023136"/>
    </source>
</evidence>
<evidence type="ECO:0000313" key="7">
    <source>
        <dbReference type="EMBL" id="KAF2680032.1"/>
    </source>
</evidence>
<dbReference type="Gene3D" id="1.20.1250.20">
    <property type="entry name" value="MFS general substrate transporter like domains"/>
    <property type="match status" value="1"/>
</dbReference>
<feature type="transmembrane region" description="Helical" evidence="6">
    <location>
        <begin position="228"/>
        <end position="248"/>
    </location>
</feature>
<evidence type="ECO:0000256" key="1">
    <source>
        <dbReference type="ARBA" id="ARBA00004141"/>
    </source>
</evidence>
<gene>
    <name evidence="7" type="ORF">K458DRAFT_345917</name>
</gene>
<comment type="subcellular location">
    <subcellularLocation>
        <location evidence="1">Membrane</location>
        <topology evidence="1">Multi-pass membrane protein</topology>
    </subcellularLocation>
</comment>
<protein>
    <submittedName>
        <fullName evidence="7">MFS general substrate transporter</fullName>
    </submittedName>
</protein>
<keyword evidence="5 6" id="KW-0472">Membrane</keyword>
<proteinExistence type="predicted"/>
<keyword evidence="3 6" id="KW-0812">Transmembrane</keyword>
<feature type="transmembrane region" description="Helical" evidence="6">
    <location>
        <begin position="339"/>
        <end position="362"/>
    </location>
</feature>
<dbReference type="Pfam" id="PF07690">
    <property type="entry name" value="MFS_1"/>
    <property type="match status" value="1"/>
</dbReference>